<dbReference type="EMBL" id="LJIJ01000011">
    <property type="protein sequence ID" value="ODN06071.1"/>
    <property type="molecule type" value="Genomic_DNA"/>
</dbReference>
<name>A0A1D2NLF1_ORCCI</name>
<proteinExistence type="predicted"/>
<comment type="caution">
    <text evidence="2">The sequence shown here is derived from an EMBL/GenBank/DDBJ whole genome shotgun (WGS) entry which is preliminary data.</text>
</comment>
<reference evidence="2 3" key="1">
    <citation type="journal article" date="2016" name="Genome Biol. Evol.">
        <title>Gene Family Evolution Reflects Adaptation to Soil Environmental Stressors in the Genome of the Collembolan Orchesella cincta.</title>
        <authorList>
            <person name="Faddeeva-Vakhrusheva A."/>
            <person name="Derks M.F."/>
            <person name="Anvar S.Y."/>
            <person name="Agamennone V."/>
            <person name="Suring W."/>
            <person name="Smit S."/>
            <person name="van Straalen N.M."/>
            <person name="Roelofs D."/>
        </authorList>
    </citation>
    <scope>NUCLEOTIDE SEQUENCE [LARGE SCALE GENOMIC DNA]</scope>
    <source>
        <tissue evidence="2">Mixed pool</tissue>
    </source>
</reference>
<gene>
    <name evidence="2" type="ORF">Ocin01_00648</name>
</gene>
<keyword evidence="1" id="KW-0812">Transmembrane</keyword>
<sequence>MDNTVVKNIVLLRPSGADFYHNMAYKELEVEHLDEEKILTFEYKGNRIASFDSVQQPCISVETEHLTGTTTLSLRDNKPVVVIQGRTNFVNFVLLRAVFPYSTVPVTSGYAEGLKIRFQPIILSKRWPALHRYNIIDEQRGLSLGVLLVPSGGTEMTLAFEETATETQKRIIIGVSAFIIADTFRVKQLANIGLLLLMVSILGLVALLLYFS</sequence>
<keyword evidence="3" id="KW-1185">Reference proteome</keyword>
<keyword evidence="1" id="KW-0472">Membrane</keyword>
<dbReference type="AlphaFoldDB" id="A0A1D2NLF1"/>
<organism evidence="2 3">
    <name type="scientific">Orchesella cincta</name>
    <name type="common">Springtail</name>
    <name type="synonym">Podura cincta</name>
    <dbReference type="NCBI Taxonomy" id="48709"/>
    <lineage>
        <taxon>Eukaryota</taxon>
        <taxon>Metazoa</taxon>
        <taxon>Ecdysozoa</taxon>
        <taxon>Arthropoda</taxon>
        <taxon>Hexapoda</taxon>
        <taxon>Collembola</taxon>
        <taxon>Entomobryomorpha</taxon>
        <taxon>Entomobryoidea</taxon>
        <taxon>Orchesellidae</taxon>
        <taxon>Orchesellinae</taxon>
        <taxon>Orchesella</taxon>
    </lineage>
</organism>
<feature type="transmembrane region" description="Helical" evidence="1">
    <location>
        <begin position="189"/>
        <end position="211"/>
    </location>
</feature>
<accession>A0A1D2NLF1</accession>
<evidence type="ECO:0000256" key="1">
    <source>
        <dbReference type="SAM" id="Phobius"/>
    </source>
</evidence>
<evidence type="ECO:0000313" key="2">
    <source>
        <dbReference type="EMBL" id="ODN06071.1"/>
    </source>
</evidence>
<dbReference type="Proteomes" id="UP000094527">
    <property type="component" value="Unassembled WGS sequence"/>
</dbReference>
<evidence type="ECO:0000313" key="3">
    <source>
        <dbReference type="Proteomes" id="UP000094527"/>
    </source>
</evidence>
<protein>
    <submittedName>
        <fullName evidence="2">Uncharacterized protein</fullName>
    </submittedName>
</protein>
<keyword evidence="1" id="KW-1133">Transmembrane helix</keyword>